<accession>A0A4V2RQY4</accession>
<dbReference type="Proteomes" id="UP000294830">
    <property type="component" value="Unassembled WGS sequence"/>
</dbReference>
<organism evidence="1 2">
    <name type="scientific">Acetobacteroides hydrogenigenes</name>
    <dbReference type="NCBI Taxonomy" id="979970"/>
    <lineage>
        <taxon>Bacteria</taxon>
        <taxon>Pseudomonadati</taxon>
        <taxon>Bacteroidota</taxon>
        <taxon>Bacteroidia</taxon>
        <taxon>Bacteroidales</taxon>
        <taxon>Rikenellaceae</taxon>
        <taxon>Acetobacteroides</taxon>
    </lineage>
</organism>
<dbReference type="EMBL" id="SLWB01000001">
    <property type="protein sequence ID" value="TCN73251.1"/>
    <property type="molecule type" value="Genomic_DNA"/>
</dbReference>
<proteinExistence type="predicted"/>
<sequence length="108" mass="12437">MPLLRFKSVDQQKLIKISTDLVDDLVEIVGSPRDYFSLEHVDATFIMDGAVVKTNPLVEVAWFARTQEVQDKVAQCITKHLIGAGYLSVDVYFVKLKRERYYENGEHF</sequence>
<dbReference type="Pfam" id="PF08921">
    <property type="entry name" value="DUF1904"/>
    <property type="match status" value="1"/>
</dbReference>
<gene>
    <name evidence="1" type="ORF">CLV25_101472</name>
</gene>
<name>A0A4V2RQY4_9BACT</name>
<evidence type="ECO:0000313" key="2">
    <source>
        <dbReference type="Proteomes" id="UP000294830"/>
    </source>
</evidence>
<dbReference type="AlphaFoldDB" id="A0A4V2RQY4"/>
<evidence type="ECO:0000313" key="1">
    <source>
        <dbReference type="EMBL" id="TCN73251.1"/>
    </source>
</evidence>
<protein>
    <submittedName>
        <fullName evidence="1">Uncharacterized protein DUF1904</fullName>
    </submittedName>
</protein>
<reference evidence="1 2" key="1">
    <citation type="submission" date="2019-03" db="EMBL/GenBank/DDBJ databases">
        <title>Genomic Encyclopedia of Archaeal and Bacterial Type Strains, Phase II (KMG-II): from individual species to whole genera.</title>
        <authorList>
            <person name="Goeker M."/>
        </authorList>
    </citation>
    <scope>NUCLEOTIDE SEQUENCE [LARGE SCALE GENOMIC DNA]</scope>
    <source>
        <strain evidence="1 2">RL-C</strain>
    </source>
</reference>
<comment type="caution">
    <text evidence="1">The sequence shown here is derived from an EMBL/GenBank/DDBJ whole genome shotgun (WGS) entry which is preliminary data.</text>
</comment>
<dbReference type="SUPFAM" id="SSF55331">
    <property type="entry name" value="Tautomerase/MIF"/>
    <property type="match status" value="1"/>
</dbReference>
<dbReference type="OrthoDB" id="5587545at2"/>
<dbReference type="InterPro" id="IPR015017">
    <property type="entry name" value="DUF1904"/>
</dbReference>
<dbReference type="Gene3D" id="3.30.429.10">
    <property type="entry name" value="Macrophage Migration Inhibitory Factor"/>
    <property type="match status" value="1"/>
</dbReference>
<dbReference type="InterPro" id="IPR014347">
    <property type="entry name" value="Tautomerase/MIF_sf"/>
</dbReference>
<dbReference type="RefSeq" id="WP_131838025.1">
    <property type="nucleotide sequence ID" value="NZ_SLWB01000001.1"/>
</dbReference>
<keyword evidence="2" id="KW-1185">Reference proteome</keyword>